<name>A0A0L0NUJ7_CANAR</name>
<proteinExistence type="predicted"/>
<keyword evidence="1" id="KW-0812">Transmembrane</keyword>
<keyword evidence="1" id="KW-1133">Transmembrane helix</keyword>
<dbReference type="EMBL" id="LGST01000041">
    <property type="protein sequence ID" value="KND97703.1"/>
    <property type="molecule type" value="Genomic_DNA"/>
</dbReference>
<reference evidence="3" key="1">
    <citation type="journal article" date="2015" name="BMC Genomics">
        <title>Draft genome of a commonly misdiagnosed multidrug resistant pathogen Candida auris.</title>
        <authorList>
            <person name="Chatterjee S."/>
            <person name="Alampalli S.V."/>
            <person name="Nageshan R.K."/>
            <person name="Chettiar S.T."/>
            <person name="Joshi S."/>
            <person name="Tatu U.S."/>
        </authorList>
    </citation>
    <scope>NUCLEOTIDE SEQUENCE [LARGE SCALE GENOMIC DNA]</scope>
    <source>
        <strain evidence="3">6684</strain>
    </source>
</reference>
<dbReference type="VEuPathDB" id="FungiDB:QG37_06110"/>
<dbReference type="Proteomes" id="UP000037122">
    <property type="component" value="Unassembled WGS sequence"/>
</dbReference>
<evidence type="ECO:0000313" key="3">
    <source>
        <dbReference type="Proteomes" id="UP000037122"/>
    </source>
</evidence>
<keyword evidence="1" id="KW-0472">Membrane</keyword>
<protein>
    <submittedName>
        <fullName evidence="2">Uncharacterized protein</fullName>
    </submittedName>
</protein>
<accession>A0A0L0NUJ7</accession>
<gene>
    <name evidence="2" type="ORF">QG37_06110</name>
</gene>
<comment type="caution">
    <text evidence="2">The sequence shown here is derived from an EMBL/GenBank/DDBJ whole genome shotgun (WGS) entry which is preliminary data.</text>
</comment>
<dbReference type="AlphaFoldDB" id="A0A0L0NUJ7"/>
<organism evidence="2 3">
    <name type="scientific">Candidozyma auris</name>
    <name type="common">Yeast</name>
    <name type="synonym">Candida auris</name>
    <dbReference type="NCBI Taxonomy" id="498019"/>
    <lineage>
        <taxon>Eukaryota</taxon>
        <taxon>Fungi</taxon>
        <taxon>Dikarya</taxon>
        <taxon>Ascomycota</taxon>
        <taxon>Saccharomycotina</taxon>
        <taxon>Pichiomycetes</taxon>
        <taxon>Metschnikowiaceae</taxon>
        <taxon>Candidozyma</taxon>
    </lineage>
</organism>
<evidence type="ECO:0000256" key="1">
    <source>
        <dbReference type="SAM" id="Phobius"/>
    </source>
</evidence>
<evidence type="ECO:0000313" key="2">
    <source>
        <dbReference type="EMBL" id="KND97703.1"/>
    </source>
</evidence>
<sequence length="67" mass="7638">MAICGCEIYALRQPRWADLWWKQNKIISQFLSNMEPNGLTPAVNSLSLLLYFIVVVALASFVLFVFS</sequence>
<feature type="transmembrane region" description="Helical" evidence="1">
    <location>
        <begin position="48"/>
        <end position="66"/>
    </location>
</feature>